<evidence type="ECO:0000313" key="1">
    <source>
        <dbReference type="EMBL" id="KAH8040261.1"/>
    </source>
</evidence>
<organism evidence="1 2">
    <name type="scientific">Rhipicephalus microplus</name>
    <name type="common">Cattle tick</name>
    <name type="synonym">Boophilus microplus</name>
    <dbReference type="NCBI Taxonomy" id="6941"/>
    <lineage>
        <taxon>Eukaryota</taxon>
        <taxon>Metazoa</taxon>
        <taxon>Ecdysozoa</taxon>
        <taxon>Arthropoda</taxon>
        <taxon>Chelicerata</taxon>
        <taxon>Arachnida</taxon>
        <taxon>Acari</taxon>
        <taxon>Parasitiformes</taxon>
        <taxon>Ixodida</taxon>
        <taxon>Ixodoidea</taxon>
        <taxon>Ixodidae</taxon>
        <taxon>Rhipicephalinae</taxon>
        <taxon>Rhipicephalus</taxon>
        <taxon>Boophilus</taxon>
    </lineage>
</organism>
<dbReference type="AlphaFoldDB" id="A0A9J6F1R5"/>
<dbReference type="VEuPathDB" id="VectorBase:LOC119164227"/>
<reference evidence="1" key="1">
    <citation type="journal article" date="2020" name="Cell">
        <title>Large-Scale Comparative Analyses of Tick Genomes Elucidate Their Genetic Diversity and Vector Capacities.</title>
        <authorList>
            <consortium name="Tick Genome and Microbiome Consortium (TIGMIC)"/>
            <person name="Jia N."/>
            <person name="Wang J."/>
            <person name="Shi W."/>
            <person name="Du L."/>
            <person name="Sun Y."/>
            <person name="Zhan W."/>
            <person name="Jiang J.F."/>
            <person name="Wang Q."/>
            <person name="Zhang B."/>
            <person name="Ji P."/>
            <person name="Bell-Sakyi L."/>
            <person name="Cui X.M."/>
            <person name="Yuan T.T."/>
            <person name="Jiang B.G."/>
            <person name="Yang W.F."/>
            <person name="Lam T.T."/>
            <person name="Chang Q.C."/>
            <person name="Ding S.J."/>
            <person name="Wang X.J."/>
            <person name="Zhu J.G."/>
            <person name="Ruan X.D."/>
            <person name="Zhao L."/>
            <person name="Wei J.T."/>
            <person name="Ye R.Z."/>
            <person name="Que T.C."/>
            <person name="Du C.H."/>
            <person name="Zhou Y.H."/>
            <person name="Cheng J.X."/>
            <person name="Dai P.F."/>
            <person name="Guo W.B."/>
            <person name="Han X.H."/>
            <person name="Huang E.J."/>
            <person name="Li L.F."/>
            <person name="Wei W."/>
            <person name="Gao Y.C."/>
            <person name="Liu J.Z."/>
            <person name="Shao H.Z."/>
            <person name="Wang X."/>
            <person name="Wang C.C."/>
            <person name="Yang T.C."/>
            <person name="Huo Q.B."/>
            <person name="Li W."/>
            <person name="Chen H.Y."/>
            <person name="Chen S.E."/>
            <person name="Zhou L.G."/>
            <person name="Ni X.B."/>
            <person name="Tian J.H."/>
            <person name="Sheng Y."/>
            <person name="Liu T."/>
            <person name="Pan Y.S."/>
            <person name="Xia L.Y."/>
            <person name="Li J."/>
            <person name="Zhao F."/>
            <person name="Cao W.C."/>
        </authorList>
    </citation>
    <scope>NUCLEOTIDE SEQUENCE</scope>
    <source>
        <strain evidence="1">Rmic-2018</strain>
    </source>
</reference>
<sequence length="540" mass="60268">MIQHLLPFKAACDCGICADCLEDTCDNSCKKQHACIANANPSDFQPSEDVKSLWCSICYHTQAYITRRLIGDSELLSPNQGLVCNTNWESYFEMLRLLFVAGQVQRIHQWWCLQSLTKDVAMRPPLGMTWHDLSDSYISSDLKRACAWNVYVKALGSDLKCQVGLSQCGFVLRQLLTEMLRQARSLKMLSQVPELKLVLQSVYDALFLICSNTQELVGLPAAIQAKSHDTADNEKHFLAALLSVLMLCDYHTSEFTSVLVSVVENVVASLATPILTSAREKQCLWLHQMWKEIEQHFRTSRHDLQGESLLVELLSCTMAVVPTLPAPLLACLTRLSELAAKVGVVSANNSAGMQVLLSTLYDILHSSTQLNELFGSLLDSEISVECAHIANEMAAHALQLTQRHEDRLLGSPDCDQRVLNCMDLLAGLLAAERDASREESLSQTAEDITLDLVAEQLMRTPQGPQNIEYLHTVLHQNEAWIRHTLAIPALDHHSVTLPLHNALLLGSSRQATREPRFDPLQAYNACMRIVQECNKVQTPQ</sequence>
<comment type="caution">
    <text evidence="1">The sequence shown here is derived from an EMBL/GenBank/DDBJ whole genome shotgun (WGS) entry which is preliminary data.</text>
</comment>
<gene>
    <name evidence="1" type="ORF">HPB51_009809</name>
</gene>
<proteinExistence type="predicted"/>
<dbReference type="Proteomes" id="UP000821866">
    <property type="component" value="Chromosome 1"/>
</dbReference>
<dbReference type="EMBL" id="JABSTU010000001">
    <property type="protein sequence ID" value="KAH8040261.1"/>
    <property type="molecule type" value="Genomic_DNA"/>
</dbReference>
<reference evidence="1" key="2">
    <citation type="submission" date="2021-09" db="EMBL/GenBank/DDBJ databases">
        <authorList>
            <person name="Jia N."/>
            <person name="Wang J."/>
            <person name="Shi W."/>
            <person name="Du L."/>
            <person name="Sun Y."/>
            <person name="Zhan W."/>
            <person name="Jiang J."/>
            <person name="Wang Q."/>
            <person name="Zhang B."/>
            <person name="Ji P."/>
            <person name="Sakyi L.B."/>
            <person name="Cui X."/>
            <person name="Yuan T."/>
            <person name="Jiang B."/>
            <person name="Yang W."/>
            <person name="Lam T.T.-Y."/>
            <person name="Chang Q."/>
            <person name="Ding S."/>
            <person name="Wang X."/>
            <person name="Zhu J."/>
            <person name="Ruan X."/>
            <person name="Zhao L."/>
            <person name="Wei J."/>
            <person name="Que T."/>
            <person name="Du C."/>
            <person name="Cheng J."/>
            <person name="Dai P."/>
            <person name="Han X."/>
            <person name="Huang E."/>
            <person name="Gao Y."/>
            <person name="Liu J."/>
            <person name="Shao H."/>
            <person name="Ye R."/>
            <person name="Li L."/>
            <person name="Wei W."/>
            <person name="Wang X."/>
            <person name="Wang C."/>
            <person name="Huo Q."/>
            <person name="Li W."/>
            <person name="Guo W."/>
            <person name="Chen H."/>
            <person name="Chen S."/>
            <person name="Zhou L."/>
            <person name="Zhou L."/>
            <person name="Ni X."/>
            <person name="Tian J."/>
            <person name="Zhou Y."/>
            <person name="Sheng Y."/>
            <person name="Liu T."/>
            <person name="Pan Y."/>
            <person name="Xia L."/>
            <person name="Li J."/>
            <person name="Zhao F."/>
            <person name="Cao W."/>
        </authorList>
    </citation>
    <scope>NUCLEOTIDE SEQUENCE</scope>
    <source>
        <strain evidence="1">Rmic-2018</strain>
        <tissue evidence="1">Larvae</tissue>
    </source>
</reference>
<keyword evidence="2" id="KW-1185">Reference proteome</keyword>
<name>A0A9J6F1R5_RHIMP</name>
<accession>A0A9J6F1R5</accession>
<protein>
    <submittedName>
        <fullName evidence="1">Uncharacterized protein</fullName>
    </submittedName>
</protein>
<evidence type="ECO:0000313" key="2">
    <source>
        <dbReference type="Proteomes" id="UP000821866"/>
    </source>
</evidence>